<feature type="domain" description="LysM" evidence="5">
    <location>
        <begin position="204"/>
        <end position="253"/>
    </location>
</feature>
<evidence type="ECO:0000256" key="3">
    <source>
        <dbReference type="SAM" id="MobiDB-lite"/>
    </source>
</evidence>
<feature type="region of interest" description="Disordered" evidence="3">
    <location>
        <begin position="110"/>
        <end position="206"/>
    </location>
</feature>
<dbReference type="Pfam" id="PF01551">
    <property type="entry name" value="Peptidase_M23"/>
    <property type="match status" value="1"/>
</dbReference>
<keyword evidence="4" id="KW-0732">Signal</keyword>
<dbReference type="InterPro" id="IPR018392">
    <property type="entry name" value="LysM"/>
</dbReference>
<dbReference type="SMART" id="SM00257">
    <property type="entry name" value="LysM"/>
    <property type="match status" value="1"/>
</dbReference>
<feature type="region of interest" description="Disordered" evidence="3">
    <location>
        <begin position="258"/>
        <end position="331"/>
    </location>
</feature>
<dbReference type="PANTHER" id="PTHR21666">
    <property type="entry name" value="PEPTIDASE-RELATED"/>
    <property type="match status" value="1"/>
</dbReference>
<evidence type="ECO:0000313" key="7">
    <source>
        <dbReference type="Proteomes" id="UP000812013"/>
    </source>
</evidence>
<dbReference type="Pfam" id="PF01476">
    <property type="entry name" value="LysM"/>
    <property type="match status" value="1"/>
</dbReference>
<keyword evidence="2" id="KW-0378">Hydrolase</keyword>
<dbReference type="CDD" id="cd00118">
    <property type="entry name" value="LysM"/>
    <property type="match status" value="1"/>
</dbReference>
<evidence type="ECO:0000256" key="1">
    <source>
        <dbReference type="ARBA" id="ARBA00010830"/>
    </source>
</evidence>
<dbReference type="Gene3D" id="2.70.70.10">
    <property type="entry name" value="Glucose Permease (Domain IIA)"/>
    <property type="match status" value="1"/>
</dbReference>
<evidence type="ECO:0000256" key="2">
    <source>
        <dbReference type="ARBA" id="ARBA00022801"/>
    </source>
</evidence>
<accession>A0ABS6YYF4</accession>
<sequence>MGVRGRHRRYRPSSINRASLAVTASGAGMALPLLGAGTAEAASVDTWNKVAACESTNNWHINSGNGYYGGLQFSQSTWRAFGGTEYAPRADRATKEQQIAVAEKVLKRQGPQAWPVCSKKAGLERGGPAPQPLPAKSQAARTGTAPKGGATAQTGTAPQGGVTAQGGATAQSGAGTPSGTNRQAGTPPQQGTAPRPTGTSVLPNPYVVAPGDSLSAIAVRQHVDGGWQALYETNRTTVGDNPNLIFPGQRLTLRITSAPPAQSPEKPPRVAEPVKPGEPSGRAESQQKPAQPAPEQQRPKQEQPKPQPKQEQPKQQAPKPTTQPASAQQGASFTAPVDAALGTAYKVAGSSWSSGYHTGVDFPVPTGTSVKAVGPGQIVSAGWAGAYGYQVVIRHSDGKYSQYAHLSAVSVKAGQQVGGGQRIGRSGSTGNSSGPHLHFEMRTSPAYGSDIDPLRYLRAHGVRI</sequence>
<dbReference type="CDD" id="cd13925">
    <property type="entry name" value="RPF"/>
    <property type="match status" value="1"/>
</dbReference>
<dbReference type="EMBL" id="WTFF01000003">
    <property type="protein sequence ID" value="MBW5480509.1"/>
    <property type="molecule type" value="Genomic_DNA"/>
</dbReference>
<dbReference type="InterPro" id="IPR010618">
    <property type="entry name" value="RPF"/>
</dbReference>
<protein>
    <submittedName>
        <fullName evidence="6">Peptidoglycan DD-metalloendopeptidase family protein</fullName>
    </submittedName>
</protein>
<dbReference type="InterPro" id="IPR016047">
    <property type="entry name" value="M23ase_b-sheet_dom"/>
</dbReference>
<keyword evidence="7" id="KW-1185">Reference proteome</keyword>
<feature type="compositionally biased region" description="Polar residues" evidence="3">
    <location>
        <begin position="181"/>
        <end position="202"/>
    </location>
</feature>
<feature type="compositionally biased region" description="Low complexity" evidence="3">
    <location>
        <begin position="283"/>
        <end position="296"/>
    </location>
</feature>
<dbReference type="SUPFAM" id="SSF53955">
    <property type="entry name" value="Lysozyme-like"/>
    <property type="match status" value="1"/>
</dbReference>
<organism evidence="6 7">
    <name type="scientific">Streptomyces bambusae</name>
    <dbReference type="NCBI Taxonomy" id="1550616"/>
    <lineage>
        <taxon>Bacteria</taxon>
        <taxon>Bacillati</taxon>
        <taxon>Actinomycetota</taxon>
        <taxon>Actinomycetes</taxon>
        <taxon>Kitasatosporales</taxon>
        <taxon>Streptomycetaceae</taxon>
        <taxon>Streptomyces</taxon>
    </lineage>
</organism>
<evidence type="ECO:0000259" key="5">
    <source>
        <dbReference type="PROSITE" id="PS51782"/>
    </source>
</evidence>
<dbReference type="Gene3D" id="1.10.530.10">
    <property type="match status" value="1"/>
</dbReference>
<feature type="compositionally biased region" description="Low complexity" evidence="3">
    <location>
        <begin position="309"/>
        <end position="329"/>
    </location>
</feature>
<reference evidence="6 7" key="1">
    <citation type="submission" date="2019-12" db="EMBL/GenBank/DDBJ databases">
        <title>Genome sequence of Streptomyces bambusae.</title>
        <authorList>
            <person name="Bansal K."/>
            <person name="Choksket S."/>
            <person name="Korpole S."/>
            <person name="Patil P.B."/>
        </authorList>
    </citation>
    <scope>NUCLEOTIDE SEQUENCE [LARGE SCALE GENOMIC DNA]</scope>
    <source>
        <strain evidence="6 7">SK60</strain>
    </source>
</reference>
<comment type="caution">
    <text evidence="6">The sequence shown here is derived from an EMBL/GenBank/DDBJ whole genome shotgun (WGS) entry which is preliminary data.</text>
</comment>
<dbReference type="PANTHER" id="PTHR21666:SF270">
    <property type="entry name" value="MUREIN HYDROLASE ACTIVATOR ENVC"/>
    <property type="match status" value="1"/>
</dbReference>
<dbReference type="PROSITE" id="PS51782">
    <property type="entry name" value="LYSM"/>
    <property type="match status" value="1"/>
</dbReference>
<dbReference type="SUPFAM" id="SSF51261">
    <property type="entry name" value="Duplicated hybrid motif"/>
    <property type="match status" value="1"/>
</dbReference>
<feature type="signal peptide" evidence="4">
    <location>
        <begin position="1"/>
        <end position="41"/>
    </location>
</feature>
<dbReference type="InterPro" id="IPR050570">
    <property type="entry name" value="Cell_wall_metabolism_enzyme"/>
</dbReference>
<dbReference type="InterPro" id="IPR011055">
    <property type="entry name" value="Dup_hybrid_motif"/>
</dbReference>
<comment type="similarity">
    <text evidence="1">Belongs to the transglycosylase family. Rpf subfamily.</text>
</comment>
<feature type="chain" id="PRO_5045211890" evidence="4">
    <location>
        <begin position="42"/>
        <end position="464"/>
    </location>
</feature>
<dbReference type="InterPro" id="IPR036779">
    <property type="entry name" value="LysM_dom_sf"/>
</dbReference>
<dbReference type="Proteomes" id="UP000812013">
    <property type="component" value="Unassembled WGS sequence"/>
</dbReference>
<dbReference type="RefSeq" id="WP_219664215.1">
    <property type="nucleotide sequence ID" value="NZ_WTFF01000003.1"/>
</dbReference>
<dbReference type="SUPFAM" id="SSF54106">
    <property type="entry name" value="LysM domain"/>
    <property type="match status" value="1"/>
</dbReference>
<evidence type="ECO:0000313" key="6">
    <source>
        <dbReference type="EMBL" id="MBW5480509.1"/>
    </source>
</evidence>
<name>A0ABS6YYF4_9ACTN</name>
<proteinExistence type="inferred from homology"/>
<dbReference type="Pfam" id="PF06737">
    <property type="entry name" value="Transglycosylas"/>
    <property type="match status" value="1"/>
</dbReference>
<dbReference type="InterPro" id="IPR023346">
    <property type="entry name" value="Lysozyme-like_dom_sf"/>
</dbReference>
<gene>
    <name evidence="6" type="ORF">GPJ59_00980</name>
</gene>
<dbReference type="CDD" id="cd12797">
    <property type="entry name" value="M23_peptidase"/>
    <property type="match status" value="1"/>
</dbReference>
<dbReference type="Gene3D" id="3.10.350.10">
    <property type="entry name" value="LysM domain"/>
    <property type="match status" value="1"/>
</dbReference>
<feature type="compositionally biased region" description="Low complexity" evidence="3">
    <location>
        <begin position="139"/>
        <end position="180"/>
    </location>
</feature>
<evidence type="ECO:0000256" key="4">
    <source>
        <dbReference type="SAM" id="SignalP"/>
    </source>
</evidence>